<dbReference type="InterPro" id="IPR058240">
    <property type="entry name" value="rSAM_sf"/>
</dbReference>
<dbReference type="Gene3D" id="3.20.20.70">
    <property type="entry name" value="Aldolase class I"/>
    <property type="match status" value="1"/>
</dbReference>
<keyword evidence="8" id="KW-0670">Pyruvate</keyword>
<dbReference type="InterPro" id="IPR013785">
    <property type="entry name" value="Aldolase_TIM"/>
</dbReference>
<dbReference type="CDD" id="cd01335">
    <property type="entry name" value="Radical_SAM"/>
    <property type="match status" value="1"/>
</dbReference>
<dbReference type="PANTHER" id="PTHR30352">
    <property type="entry name" value="PYRUVATE FORMATE-LYASE-ACTIVATING ENZYME"/>
    <property type="match status" value="1"/>
</dbReference>
<feature type="domain" description="Radical SAM core" evidence="7">
    <location>
        <begin position="13"/>
        <end position="225"/>
    </location>
</feature>
<evidence type="ECO:0000256" key="5">
    <source>
        <dbReference type="ARBA" id="ARBA00023004"/>
    </source>
</evidence>
<dbReference type="InterPro" id="IPR034457">
    <property type="entry name" value="Organic_radical-activating"/>
</dbReference>
<keyword evidence="8" id="KW-0456">Lyase</keyword>
<dbReference type="SFLD" id="SFLDG01094">
    <property type="entry name" value="Uncharacterised_Radical_SAM_Su"/>
    <property type="match status" value="1"/>
</dbReference>
<dbReference type="GO" id="GO:0051539">
    <property type="term" value="F:4 iron, 4 sulfur cluster binding"/>
    <property type="evidence" value="ECO:0007669"/>
    <property type="project" value="UniProtKB-KW"/>
</dbReference>
<keyword evidence="4" id="KW-0479">Metal-binding</keyword>
<keyword evidence="6" id="KW-0411">Iron-sulfur</keyword>
<comment type="cofactor">
    <cofactor evidence="1">
        <name>[4Fe-4S] cluster</name>
        <dbReference type="ChEBI" id="CHEBI:49883"/>
    </cofactor>
</comment>
<dbReference type="EMBL" id="FWXW01000006">
    <property type="protein sequence ID" value="SMC76284.1"/>
    <property type="molecule type" value="Genomic_DNA"/>
</dbReference>
<dbReference type="Proteomes" id="UP000192790">
    <property type="component" value="Unassembled WGS sequence"/>
</dbReference>
<keyword evidence="9" id="KW-1185">Reference proteome</keyword>
<dbReference type="RefSeq" id="WP_084235047.1">
    <property type="nucleotide sequence ID" value="NZ_FWXW01000006.1"/>
</dbReference>
<protein>
    <submittedName>
        <fullName evidence="8">Pyruvate formate lyase activating enzyme</fullName>
    </submittedName>
</protein>
<evidence type="ECO:0000313" key="8">
    <source>
        <dbReference type="EMBL" id="SMC76284.1"/>
    </source>
</evidence>
<dbReference type="PANTHER" id="PTHR30352:SF13">
    <property type="entry name" value="GLYCYL-RADICAL ENZYME ACTIVATING ENZYME YJJW-RELATED"/>
    <property type="match status" value="1"/>
</dbReference>
<evidence type="ECO:0000256" key="3">
    <source>
        <dbReference type="ARBA" id="ARBA00022691"/>
    </source>
</evidence>
<evidence type="ECO:0000256" key="2">
    <source>
        <dbReference type="ARBA" id="ARBA00022485"/>
    </source>
</evidence>
<dbReference type="PROSITE" id="PS51918">
    <property type="entry name" value="RADICAL_SAM"/>
    <property type="match status" value="1"/>
</dbReference>
<accession>A0A1W2BU73</accession>
<dbReference type="SUPFAM" id="SSF102114">
    <property type="entry name" value="Radical SAM enzymes"/>
    <property type="match status" value="1"/>
</dbReference>
<dbReference type="SMART" id="SM00729">
    <property type="entry name" value="Elp3"/>
    <property type="match status" value="1"/>
</dbReference>
<dbReference type="GO" id="GO:0016829">
    <property type="term" value="F:lyase activity"/>
    <property type="evidence" value="ECO:0007669"/>
    <property type="project" value="UniProtKB-KW"/>
</dbReference>
<gene>
    <name evidence="8" type="ORF">SAMN02745168_2370</name>
</gene>
<reference evidence="8 9" key="1">
    <citation type="submission" date="2017-04" db="EMBL/GenBank/DDBJ databases">
        <authorList>
            <person name="Afonso C.L."/>
            <person name="Miller P.J."/>
            <person name="Scott M.A."/>
            <person name="Spackman E."/>
            <person name="Goraichik I."/>
            <person name="Dimitrov K.M."/>
            <person name="Suarez D.L."/>
            <person name="Swayne D.E."/>
        </authorList>
    </citation>
    <scope>NUCLEOTIDE SEQUENCE [LARGE SCALE GENOMIC DNA]</scope>
    <source>
        <strain evidence="8 9">DSM 12816</strain>
    </source>
</reference>
<dbReference type="InterPro" id="IPR006638">
    <property type="entry name" value="Elp3/MiaA/NifB-like_rSAM"/>
</dbReference>
<dbReference type="SFLD" id="SFLDG01067">
    <property type="entry name" value="SPASM/twitch_domain_containing"/>
    <property type="match status" value="1"/>
</dbReference>
<dbReference type="SFLD" id="SFLDS00029">
    <property type="entry name" value="Radical_SAM"/>
    <property type="match status" value="1"/>
</dbReference>
<dbReference type="InterPro" id="IPR007197">
    <property type="entry name" value="rSAM"/>
</dbReference>
<evidence type="ECO:0000313" key="9">
    <source>
        <dbReference type="Proteomes" id="UP000192790"/>
    </source>
</evidence>
<keyword evidence="2" id="KW-0004">4Fe-4S</keyword>
<name>A0A1W2BU73_9FIRM</name>
<dbReference type="OrthoDB" id="9782387at2"/>
<proteinExistence type="predicted"/>
<dbReference type="GO" id="GO:0046872">
    <property type="term" value="F:metal ion binding"/>
    <property type="evidence" value="ECO:0007669"/>
    <property type="project" value="UniProtKB-KW"/>
</dbReference>
<evidence type="ECO:0000256" key="1">
    <source>
        <dbReference type="ARBA" id="ARBA00001966"/>
    </source>
</evidence>
<keyword evidence="3" id="KW-0949">S-adenosyl-L-methionine</keyword>
<dbReference type="NCBIfam" id="TIGR02495">
    <property type="entry name" value="NrdG2"/>
    <property type="match status" value="1"/>
</dbReference>
<dbReference type="InterPro" id="IPR012840">
    <property type="entry name" value="NrdG2"/>
</dbReference>
<keyword evidence="5" id="KW-0408">Iron</keyword>
<sequence length="228" mass="25114">MNIAGIVKTTMVDFPGSTACILFVRGCNYNCFYCHNRAILSPSAPLLEDREIGAFLTSRAGLLEGVVISGGEPTLQPDLLPFLRKLKAMGYRVKLDTNGSSPGIVESLLKEAVCDYFAVDYKAPKGRYPEICGSGGAAEPVLRTVKLLLEDGVSFEVRTTVAPQLSEEDLLGMARELPPLPKYILNRYRPPEQYLPEDEDRVSARPYTRAELEALAAKIRAFQPNVIF</sequence>
<evidence type="ECO:0000256" key="6">
    <source>
        <dbReference type="ARBA" id="ARBA00023014"/>
    </source>
</evidence>
<evidence type="ECO:0000256" key="4">
    <source>
        <dbReference type="ARBA" id="ARBA00022723"/>
    </source>
</evidence>
<dbReference type="AlphaFoldDB" id="A0A1W2BU73"/>
<evidence type="ECO:0000259" key="7">
    <source>
        <dbReference type="PROSITE" id="PS51918"/>
    </source>
</evidence>
<dbReference type="STRING" id="1122930.SAMN02745168_2370"/>
<dbReference type="Pfam" id="PF04055">
    <property type="entry name" value="Radical_SAM"/>
    <property type="match status" value="1"/>
</dbReference>
<organism evidence="8 9">
    <name type="scientific">Papillibacter cinnamivorans DSM 12816</name>
    <dbReference type="NCBI Taxonomy" id="1122930"/>
    <lineage>
        <taxon>Bacteria</taxon>
        <taxon>Bacillati</taxon>
        <taxon>Bacillota</taxon>
        <taxon>Clostridia</taxon>
        <taxon>Eubacteriales</taxon>
        <taxon>Oscillospiraceae</taxon>
        <taxon>Papillibacter</taxon>
    </lineage>
</organism>